<dbReference type="Proteomes" id="UP000309673">
    <property type="component" value="Unassembled WGS sequence"/>
</dbReference>
<protein>
    <submittedName>
        <fullName evidence="4">Tetratricopeptide repeat protein</fullName>
    </submittedName>
</protein>
<accession>A0A4U0FL80</accession>
<dbReference type="RefSeq" id="WP_136776131.1">
    <property type="nucleotide sequence ID" value="NZ_SUPK01000001.1"/>
</dbReference>
<feature type="repeat" description="TPR" evidence="3">
    <location>
        <begin position="3"/>
        <end position="36"/>
    </location>
</feature>
<keyword evidence="5" id="KW-1185">Reference proteome</keyword>
<evidence type="ECO:0000313" key="5">
    <source>
        <dbReference type="Proteomes" id="UP000309673"/>
    </source>
</evidence>
<keyword evidence="1" id="KW-0677">Repeat</keyword>
<dbReference type="InterPro" id="IPR051685">
    <property type="entry name" value="Ycf3/AcsC/BcsC/TPR_MFPF"/>
</dbReference>
<dbReference type="PANTHER" id="PTHR44943">
    <property type="entry name" value="CELLULOSE SYNTHASE OPERON PROTEIN C"/>
    <property type="match status" value="1"/>
</dbReference>
<dbReference type="InterPro" id="IPR011990">
    <property type="entry name" value="TPR-like_helical_dom_sf"/>
</dbReference>
<dbReference type="SUPFAM" id="SSF48452">
    <property type="entry name" value="TPR-like"/>
    <property type="match status" value="1"/>
</dbReference>
<proteinExistence type="predicted"/>
<evidence type="ECO:0000313" key="4">
    <source>
        <dbReference type="EMBL" id="TJY44322.1"/>
    </source>
</evidence>
<evidence type="ECO:0000256" key="1">
    <source>
        <dbReference type="ARBA" id="ARBA00022737"/>
    </source>
</evidence>
<evidence type="ECO:0000256" key="3">
    <source>
        <dbReference type="PROSITE-ProRule" id="PRU00339"/>
    </source>
</evidence>
<organism evidence="4 5">
    <name type="scientific">Cohnella pontilimi</name>
    <dbReference type="NCBI Taxonomy" id="2564100"/>
    <lineage>
        <taxon>Bacteria</taxon>
        <taxon>Bacillati</taxon>
        <taxon>Bacillota</taxon>
        <taxon>Bacilli</taxon>
        <taxon>Bacillales</taxon>
        <taxon>Paenibacillaceae</taxon>
        <taxon>Cohnella</taxon>
    </lineage>
</organism>
<dbReference type="Pfam" id="PF13432">
    <property type="entry name" value="TPR_16"/>
    <property type="match status" value="2"/>
</dbReference>
<dbReference type="Gene3D" id="1.25.40.10">
    <property type="entry name" value="Tetratricopeptide repeat domain"/>
    <property type="match status" value="2"/>
</dbReference>
<dbReference type="PANTHER" id="PTHR44943:SF8">
    <property type="entry name" value="TPR REPEAT-CONTAINING PROTEIN MJ0263"/>
    <property type="match status" value="1"/>
</dbReference>
<sequence length="181" mass="20525">MHGDTYLRQAYDAIFRGDFESAIHCFQQAIEQEPDNASFYYKASITCARSGKLTLAAAYAKRAVELDPENLDYTLNSQSIEAKRLIAEARTLLEGEIPDPDQAKKLLSDADALDPLAVEAKLLLGLACRMQEDYRGAVAYFQDALRLDPQLAEAQRLLEQTRAEWRSWVRSQLRPTTIRNR</sequence>
<dbReference type="OrthoDB" id="2658522at2"/>
<reference evidence="4 5" key="1">
    <citation type="submission" date="2019-04" db="EMBL/GenBank/DDBJ databases">
        <title>Cohnella sp. nov., isolated from soil.</title>
        <authorList>
            <person name="Kim W."/>
        </authorList>
    </citation>
    <scope>NUCLEOTIDE SEQUENCE [LARGE SCALE GENOMIC DNA]</scope>
    <source>
        <strain evidence="4 5">CAU 1483</strain>
    </source>
</reference>
<dbReference type="PROSITE" id="PS50005">
    <property type="entry name" value="TPR"/>
    <property type="match status" value="2"/>
</dbReference>
<gene>
    <name evidence="4" type="ORF">E5161_02750</name>
</gene>
<name>A0A4U0FL80_9BACL</name>
<dbReference type="SMART" id="SM00028">
    <property type="entry name" value="TPR"/>
    <property type="match status" value="3"/>
</dbReference>
<feature type="repeat" description="TPR" evidence="3">
    <location>
        <begin position="118"/>
        <end position="151"/>
    </location>
</feature>
<dbReference type="AlphaFoldDB" id="A0A4U0FL80"/>
<dbReference type="EMBL" id="SUPK01000001">
    <property type="protein sequence ID" value="TJY44322.1"/>
    <property type="molecule type" value="Genomic_DNA"/>
</dbReference>
<keyword evidence="2 3" id="KW-0802">TPR repeat</keyword>
<dbReference type="InterPro" id="IPR019734">
    <property type="entry name" value="TPR_rpt"/>
</dbReference>
<comment type="caution">
    <text evidence="4">The sequence shown here is derived from an EMBL/GenBank/DDBJ whole genome shotgun (WGS) entry which is preliminary data.</text>
</comment>
<evidence type="ECO:0000256" key="2">
    <source>
        <dbReference type="ARBA" id="ARBA00022803"/>
    </source>
</evidence>